<keyword evidence="1" id="KW-1133">Transmembrane helix</keyword>
<organism evidence="3">
    <name type="scientific">Annulohypoxylon stygium</name>
    <dbReference type="NCBI Taxonomy" id="326628"/>
    <lineage>
        <taxon>Eukaryota</taxon>
        <taxon>Fungi</taxon>
        <taxon>Dikarya</taxon>
        <taxon>Ascomycota</taxon>
        <taxon>Pezizomycotina</taxon>
        <taxon>Sordariomycetes</taxon>
        <taxon>Xylariomycetidae</taxon>
        <taxon>Xylariales</taxon>
        <taxon>Hypoxylaceae</taxon>
        <taxon>Annulohypoxylon</taxon>
    </lineage>
</organism>
<keyword evidence="1" id="KW-0812">Transmembrane</keyword>
<dbReference type="InterPro" id="IPR036388">
    <property type="entry name" value="WH-like_DNA-bd_sf"/>
</dbReference>
<reference evidence="3" key="1">
    <citation type="submission" date="2013-08" db="EMBL/GenBank/DDBJ databases">
        <authorList>
            <person name="Deng Y.-J."/>
            <person name="Xie B.-G."/>
            <person name="Jiang Y.-J."/>
            <person name="Wang Q.-F."/>
            <person name="Lan F.-S."/>
        </authorList>
    </citation>
    <scope>NUCLEOTIDE SEQUENCE</scope>
</reference>
<feature type="transmembrane region" description="Helical" evidence="1">
    <location>
        <begin position="17"/>
        <end position="40"/>
    </location>
</feature>
<geneLocation type="mitochondrion" evidence="3"/>
<evidence type="ECO:0000256" key="1">
    <source>
        <dbReference type="SAM" id="Phobius"/>
    </source>
</evidence>
<dbReference type="SMART" id="SM00497">
    <property type="entry name" value="IENR1"/>
    <property type="match status" value="1"/>
</dbReference>
<keyword evidence="1" id="KW-0472">Membrane</keyword>
<dbReference type="NCBIfam" id="TIGR01453">
    <property type="entry name" value="grpIintron_endo"/>
    <property type="match status" value="1"/>
</dbReference>
<dbReference type="Gene3D" id="1.10.10.10">
    <property type="entry name" value="Winged helix-like DNA-binding domain superfamily/Winged helix DNA-binding domain"/>
    <property type="match status" value="1"/>
</dbReference>
<dbReference type="InterPro" id="IPR010896">
    <property type="entry name" value="NUMOD1"/>
</dbReference>
<proteinExistence type="predicted"/>
<dbReference type="SMART" id="SM00465">
    <property type="entry name" value="GIYc"/>
    <property type="match status" value="1"/>
</dbReference>
<dbReference type="Gene3D" id="3.40.1440.10">
    <property type="entry name" value="GIY-YIG endonuclease"/>
    <property type="match status" value="1"/>
</dbReference>
<dbReference type="InterPro" id="IPR006350">
    <property type="entry name" value="Intron_endoG1"/>
</dbReference>
<evidence type="ECO:0000259" key="2">
    <source>
        <dbReference type="PROSITE" id="PS50164"/>
    </source>
</evidence>
<protein>
    <submittedName>
        <fullName evidence="3">GIY-YIG intron encoded protein</fullName>
    </submittedName>
</protein>
<feature type="domain" description="GIY-YIG" evidence="2">
    <location>
        <begin position="79"/>
        <end position="167"/>
    </location>
</feature>
<dbReference type="EMBL" id="KF545917">
    <property type="protein sequence ID" value="AHB33543.1"/>
    <property type="molecule type" value="Genomic_DNA"/>
</dbReference>
<dbReference type="InterPro" id="IPR003647">
    <property type="entry name" value="Intron_nuc_1_rpt"/>
</dbReference>
<reference evidence="3" key="2">
    <citation type="submission" date="2013-12" db="EMBL/GenBank/DDBJ databases">
        <title>Mitochondrial Genome of Annulohypoxylon stygium, cohabitant fungus of Tremella fuciformis, reveals intron diversity.</title>
        <authorList>
            <person name="Hsiang T."/>
        </authorList>
    </citation>
    <scope>NUCLEOTIDE SEQUENCE</scope>
</reference>
<dbReference type="PROSITE" id="PS50164">
    <property type="entry name" value="GIY_YIG"/>
    <property type="match status" value="1"/>
</dbReference>
<gene>
    <name evidence="3" type="primary">oi11cox1</name>
</gene>
<dbReference type="RefSeq" id="YP_008964984.1">
    <property type="nucleotide sequence ID" value="NC_023117.1"/>
</dbReference>
<dbReference type="GO" id="GO:0004519">
    <property type="term" value="F:endonuclease activity"/>
    <property type="evidence" value="ECO:0007669"/>
    <property type="project" value="InterPro"/>
</dbReference>
<dbReference type="GeneID" id="17963087"/>
<dbReference type="SUPFAM" id="SSF82771">
    <property type="entry name" value="GIY-YIG endonuclease"/>
    <property type="match status" value="1"/>
</dbReference>
<keyword evidence="3" id="KW-0496">Mitochondrion</keyword>
<sequence length="331" mass="38482">MNFINLIGLHIKQINKVVVLINLFRVSELLFLGIFVFISITNKNVSKALDRLKPNKALKIYLNFYNDRKELYKEFKDDKKGYVYMIVNKLNGKCYVGSTRSIKVRLYNYFNLTYHASQSGRPISSAILKYGLVNFAFIILEEVDLDLFNLEERETFWIKEIKPEYNAIKEAARNLSVPHLLDTVLKISENRSSGVVYIYDEFQKLLVIVPSLTSLAVSLGNKSITISLRRAMESGSLFRSSWYLSKHPFNLDEKPLMEFSSLEYSDLIEKMKSQKHIRKAIFVFKDGEFICKYNGIMEAEKALNISHDTINDNIEKNSAYKGYRFSLHRIK</sequence>
<name>V5RED2_9PEZI</name>
<dbReference type="Pfam" id="PF01541">
    <property type="entry name" value="GIY-YIG"/>
    <property type="match status" value="1"/>
</dbReference>
<dbReference type="InterPro" id="IPR000305">
    <property type="entry name" value="GIY-YIG_endonuc"/>
</dbReference>
<dbReference type="Pfam" id="PF07453">
    <property type="entry name" value="NUMOD1"/>
    <property type="match status" value="1"/>
</dbReference>
<evidence type="ECO:0000313" key="3">
    <source>
        <dbReference type="EMBL" id="AHB33543.1"/>
    </source>
</evidence>
<dbReference type="InterPro" id="IPR035901">
    <property type="entry name" value="GIY-YIG_endonuc_sf"/>
</dbReference>
<accession>V5RED2</accession>
<dbReference type="CDD" id="cd10445">
    <property type="entry name" value="GIY-YIG_bI1_like"/>
    <property type="match status" value="1"/>
</dbReference>
<dbReference type="AlphaFoldDB" id="V5RED2"/>